<dbReference type="Proteomes" id="UP000295777">
    <property type="component" value="Unassembled WGS sequence"/>
</dbReference>
<dbReference type="RefSeq" id="WP_132527588.1">
    <property type="nucleotide sequence ID" value="NZ_SMFV01000006.1"/>
</dbReference>
<accession>A0A4R1G8L8</accession>
<comment type="caution">
    <text evidence="1">The sequence shown here is derived from an EMBL/GenBank/DDBJ whole genome shotgun (WGS) entry which is preliminary data.</text>
</comment>
<protein>
    <submittedName>
        <fullName evidence="1">Uncharacterized protein</fullName>
    </submittedName>
</protein>
<proteinExistence type="predicted"/>
<organism evidence="1 2">
    <name type="scientific">Phorcysia thermohydrogeniphila</name>
    <dbReference type="NCBI Taxonomy" id="936138"/>
    <lineage>
        <taxon>Bacteria</taxon>
        <taxon>Pseudomonadati</taxon>
        <taxon>Aquificota</taxon>
        <taxon>Aquificia</taxon>
        <taxon>Desulfurobacteriales</taxon>
        <taxon>Desulfurobacteriaceae</taxon>
        <taxon>Phorcysia</taxon>
    </lineage>
</organism>
<name>A0A4R1G8L8_9BACT</name>
<keyword evidence="2" id="KW-1185">Reference proteome</keyword>
<dbReference type="AlphaFoldDB" id="A0A4R1G8L8"/>
<gene>
    <name evidence="1" type="ORF">CLV27_1614</name>
</gene>
<evidence type="ECO:0000313" key="1">
    <source>
        <dbReference type="EMBL" id="TCK02900.1"/>
    </source>
</evidence>
<reference evidence="1 2" key="1">
    <citation type="submission" date="2019-03" db="EMBL/GenBank/DDBJ databases">
        <title>Genomic Encyclopedia of Archaeal and Bacterial Type Strains, Phase II (KMG-II): from individual species to whole genera.</title>
        <authorList>
            <person name="Goeker M."/>
        </authorList>
    </citation>
    <scope>NUCLEOTIDE SEQUENCE [LARGE SCALE GENOMIC DNA]</scope>
    <source>
        <strain evidence="1 2">DSM 24425</strain>
    </source>
</reference>
<sequence>MEKKLMLRKEKEFREATKEYSFKVGKQVSKIMFKVLCRLSTKETDKGLTSVVKKLIRKKEIYKEVQKEAYRFYQEEQELKVGKYFGIFSVSKEIAIRIASDKDVGQHLLWDEGDGNIPVSELRSGGL</sequence>
<evidence type="ECO:0000313" key="2">
    <source>
        <dbReference type="Proteomes" id="UP000295777"/>
    </source>
</evidence>
<dbReference type="EMBL" id="SMFV01000006">
    <property type="protein sequence ID" value="TCK02900.1"/>
    <property type="molecule type" value="Genomic_DNA"/>
</dbReference>